<keyword evidence="2" id="KW-1185">Reference proteome</keyword>
<reference evidence="1" key="1">
    <citation type="submission" date="2019-04" db="EMBL/GenBank/DDBJ databases">
        <title>Microbes associate with the intestines of laboratory mice.</title>
        <authorList>
            <person name="Navarre W."/>
            <person name="Wong E."/>
            <person name="Huang K."/>
            <person name="Tropini C."/>
            <person name="Ng K."/>
            <person name="Yu B."/>
        </authorList>
    </citation>
    <scope>NUCLEOTIDE SEQUENCE</scope>
    <source>
        <strain evidence="1">NM04_E33</strain>
    </source>
</reference>
<evidence type="ECO:0000313" key="2">
    <source>
        <dbReference type="Proteomes" id="UP000306319"/>
    </source>
</evidence>
<name>A0AC61RGY6_9BACT</name>
<comment type="caution">
    <text evidence="1">The sequence shown here is derived from an EMBL/GenBank/DDBJ whole genome shotgun (WGS) entry which is preliminary data.</text>
</comment>
<sequence>MEHQRKVIHVELKKPYNGKRNYYFGSVAAIYDTLPVEIVGIAAGALWNVFGKEQKYVGRLAIIREGRLLSKKTNRGKKGEKR</sequence>
<dbReference type="EMBL" id="SRYB01000004">
    <property type="protein sequence ID" value="TGY79988.1"/>
    <property type="molecule type" value="Genomic_DNA"/>
</dbReference>
<organism evidence="1 2">
    <name type="scientific">Lepagella muris</name>
    <dbReference type="NCBI Taxonomy" id="3032870"/>
    <lineage>
        <taxon>Bacteria</taxon>
        <taxon>Pseudomonadati</taxon>
        <taxon>Bacteroidota</taxon>
        <taxon>Bacteroidia</taxon>
        <taxon>Bacteroidales</taxon>
        <taxon>Muribaculaceae</taxon>
        <taxon>Lepagella</taxon>
    </lineage>
</organism>
<protein>
    <submittedName>
        <fullName evidence="1">Uncharacterized protein</fullName>
    </submittedName>
</protein>
<accession>A0AC61RGY6</accession>
<dbReference type="Proteomes" id="UP000306319">
    <property type="component" value="Unassembled WGS sequence"/>
</dbReference>
<evidence type="ECO:0000313" key="1">
    <source>
        <dbReference type="EMBL" id="TGY79988.1"/>
    </source>
</evidence>
<gene>
    <name evidence="1" type="ORF">E5331_04155</name>
</gene>
<proteinExistence type="predicted"/>